<proteinExistence type="predicted"/>
<name>A0A067TCV6_GALM3</name>
<organism evidence="1 2">
    <name type="scientific">Galerina marginata (strain CBS 339.88)</name>
    <dbReference type="NCBI Taxonomy" id="685588"/>
    <lineage>
        <taxon>Eukaryota</taxon>
        <taxon>Fungi</taxon>
        <taxon>Dikarya</taxon>
        <taxon>Basidiomycota</taxon>
        <taxon>Agaricomycotina</taxon>
        <taxon>Agaricomycetes</taxon>
        <taxon>Agaricomycetidae</taxon>
        <taxon>Agaricales</taxon>
        <taxon>Agaricineae</taxon>
        <taxon>Strophariaceae</taxon>
        <taxon>Galerina</taxon>
    </lineage>
</organism>
<gene>
    <name evidence="1" type="ORF">GALMADRAFT_48401</name>
</gene>
<keyword evidence="2" id="KW-1185">Reference proteome</keyword>
<sequence>MDPPLAPPVRIQALSYSPITTKVAQKDIDAFLEDFQSRSTSATGGNTAVTVQLQNLADALKEERKKKK</sequence>
<dbReference type="STRING" id="685588.A0A067TCV6"/>
<feature type="non-terminal residue" evidence="1">
    <location>
        <position position="68"/>
    </location>
</feature>
<dbReference type="Proteomes" id="UP000027222">
    <property type="component" value="Unassembled WGS sequence"/>
</dbReference>
<accession>A0A067TCV6</accession>
<reference evidence="2" key="1">
    <citation type="journal article" date="2014" name="Proc. Natl. Acad. Sci. U.S.A.">
        <title>Extensive sampling of basidiomycete genomes demonstrates inadequacy of the white-rot/brown-rot paradigm for wood decay fungi.</title>
        <authorList>
            <person name="Riley R."/>
            <person name="Salamov A.A."/>
            <person name="Brown D.W."/>
            <person name="Nagy L.G."/>
            <person name="Floudas D."/>
            <person name="Held B.W."/>
            <person name="Levasseur A."/>
            <person name="Lombard V."/>
            <person name="Morin E."/>
            <person name="Otillar R."/>
            <person name="Lindquist E.A."/>
            <person name="Sun H."/>
            <person name="LaButti K.M."/>
            <person name="Schmutz J."/>
            <person name="Jabbour D."/>
            <person name="Luo H."/>
            <person name="Baker S.E."/>
            <person name="Pisabarro A.G."/>
            <person name="Walton J.D."/>
            <person name="Blanchette R.A."/>
            <person name="Henrissat B."/>
            <person name="Martin F."/>
            <person name="Cullen D."/>
            <person name="Hibbett D.S."/>
            <person name="Grigoriev I.V."/>
        </authorList>
    </citation>
    <scope>NUCLEOTIDE SEQUENCE [LARGE SCALE GENOMIC DNA]</scope>
    <source>
        <strain evidence="2">CBS 339.88</strain>
    </source>
</reference>
<dbReference type="OrthoDB" id="3017409at2759"/>
<dbReference type="AlphaFoldDB" id="A0A067TCV6"/>
<protein>
    <submittedName>
        <fullName evidence="1">Uncharacterized protein</fullName>
    </submittedName>
</protein>
<dbReference type="HOGENOM" id="CLU_184662_0_0_1"/>
<dbReference type="EMBL" id="KL142371">
    <property type="protein sequence ID" value="KDR81030.1"/>
    <property type="molecule type" value="Genomic_DNA"/>
</dbReference>
<evidence type="ECO:0000313" key="2">
    <source>
        <dbReference type="Proteomes" id="UP000027222"/>
    </source>
</evidence>
<evidence type="ECO:0000313" key="1">
    <source>
        <dbReference type="EMBL" id="KDR81030.1"/>
    </source>
</evidence>